<dbReference type="Proteomes" id="UP000290608">
    <property type="component" value="Unassembled WGS sequence"/>
</dbReference>
<reference evidence="2 3" key="1">
    <citation type="submission" date="2018-07" db="EMBL/GenBank/DDBJ databases">
        <title>Leeuwenhoekiella genomics.</title>
        <authorList>
            <person name="Tahon G."/>
            <person name="Willems A."/>
        </authorList>
    </citation>
    <scope>NUCLEOTIDE SEQUENCE [LARGE SCALE GENOMIC DNA]</scope>
    <source>
        <strain evidence="2 3">LMG 1345</strain>
    </source>
</reference>
<dbReference type="InterPro" id="IPR013766">
    <property type="entry name" value="Thioredoxin_domain"/>
</dbReference>
<feature type="domain" description="Thioredoxin" evidence="1">
    <location>
        <begin position="63"/>
        <end position="210"/>
    </location>
</feature>
<comment type="caution">
    <text evidence="2">The sequence shown here is derived from an EMBL/GenBank/DDBJ whole genome shotgun (WGS) entry which is preliminary data.</text>
</comment>
<dbReference type="SUPFAM" id="SSF52833">
    <property type="entry name" value="Thioredoxin-like"/>
    <property type="match status" value="1"/>
</dbReference>
<dbReference type="PROSITE" id="PS51352">
    <property type="entry name" value="THIOREDOXIN_2"/>
    <property type="match status" value="1"/>
</dbReference>
<evidence type="ECO:0000313" key="3">
    <source>
        <dbReference type="Proteomes" id="UP000290608"/>
    </source>
</evidence>
<dbReference type="Gene3D" id="3.40.30.10">
    <property type="entry name" value="Glutaredoxin"/>
    <property type="match status" value="1"/>
</dbReference>
<dbReference type="STRING" id="1122159.SAMN02745246_03311"/>
<dbReference type="InterPro" id="IPR000866">
    <property type="entry name" value="AhpC/TSA"/>
</dbReference>
<dbReference type="Pfam" id="PF00578">
    <property type="entry name" value="AhpC-TSA"/>
    <property type="match status" value="1"/>
</dbReference>
<dbReference type="InterPro" id="IPR036249">
    <property type="entry name" value="Thioredoxin-like_sf"/>
</dbReference>
<name>A0A4Q0PI83_9FLAO</name>
<protein>
    <submittedName>
        <fullName evidence="2">AhpC/TSA family protein</fullName>
    </submittedName>
</protein>
<dbReference type="AlphaFoldDB" id="A0A4Q0PI83"/>
<dbReference type="InterPro" id="IPR050553">
    <property type="entry name" value="Thioredoxin_ResA/DsbE_sf"/>
</dbReference>
<evidence type="ECO:0000313" key="2">
    <source>
        <dbReference type="EMBL" id="RXG25979.1"/>
    </source>
</evidence>
<dbReference type="GO" id="GO:0016491">
    <property type="term" value="F:oxidoreductase activity"/>
    <property type="evidence" value="ECO:0007669"/>
    <property type="project" value="InterPro"/>
</dbReference>
<dbReference type="GO" id="GO:0016209">
    <property type="term" value="F:antioxidant activity"/>
    <property type="evidence" value="ECO:0007669"/>
    <property type="project" value="InterPro"/>
</dbReference>
<dbReference type="PANTHER" id="PTHR42852">
    <property type="entry name" value="THIOL:DISULFIDE INTERCHANGE PROTEIN DSBE"/>
    <property type="match status" value="1"/>
</dbReference>
<accession>A0A4Q0PI83</accession>
<organism evidence="2 3">
    <name type="scientific">Leeuwenhoekiella marinoflava</name>
    <dbReference type="NCBI Taxonomy" id="988"/>
    <lineage>
        <taxon>Bacteria</taxon>
        <taxon>Pseudomonadati</taxon>
        <taxon>Bacteroidota</taxon>
        <taxon>Flavobacteriia</taxon>
        <taxon>Flavobacteriales</taxon>
        <taxon>Flavobacteriaceae</taxon>
        <taxon>Leeuwenhoekiella</taxon>
    </lineage>
</organism>
<evidence type="ECO:0000259" key="1">
    <source>
        <dbReference type="PROSITE" id="PS51352"/>
    </source>
</evidence>
<sequence length="210" mass="24097">MKENYSLVVVIQILNFSGPSFNWLISRDYNKLPYLNKLLLTISIGILCLGCKKEPSSTRLAQPLRIIAAANYKLPVYDYDHFKALLSVEEEGVVRVVNFWATWCKPCLKELPAFKQLYATYKDQKVEVILVSLDFPDQVETRLIPFIKDKDLKMPVIFLDDPHTNEWIPKVSPEWSGALPATAIITPDSFEFYEQSFDFDSLEAAVLNNK</sequence>
<gene>
    <name evidence="2" type="ORF">DSL99_3385</name>
</gene>
<proteinExistence type="predicted"/>
<dbReference type="CDD" id="cd02966">
    <property type="entry name" value="TlpA_like_family"/>
    <property type="match status" value="1"/>
</dbReference>
<dbReference type="EMBL" id="QOVL01000020">
    <property type="protein sequence ID" value="RXG25979.1"/>
    <property type="molecule type" value="Genomic_DNA"/>
</dbReference>
<dbReference type="PANTHER" id="PTHR42852:SF17">
    <property type="entry name" value="THIOREDOXIN-LIKE PROTEIN HI_1115"/>
    <property type="match status" value="1"/>
</dbReference>